<organism evidence="4 5">
    <name type="scientific">Corynebacterium timonense</name>
    <dbReference type="NCBI Taxonomy" id="441500"/>
    <lineage>
        <taxon>Bacteria</taxon>
        <taxon>Bacillati</taxon>
        <taxon>Actinomycetota</taxon>
        <taxon>Actinomycetes</taxon>
        <taxon>Mycobacteriales</taxon>
        <taxon>Corynebacteriaceae</taxon>
        <taxon>Corynebacterium</taxon>
    </lineage>
</organism>
<feature type="domain" description="N-acetyltransferase" evidence="3">
    <location>
        <begin position="6"/>
        <end position="171"/>
    </location>
</feature>
<evidence type="ECO:0000259" key="3">
    <source>
        <dbReference type="PROSITE" id="PS51186"/>
    </source>
</evidence>
<protein>
    <submittedName>
        <fullName evidence="4">Phosphinothricin acetyltransferase</fullName>
    </submittedName>
</protein>
<keyword evidence="5" id="KW-1185">Reference proteome</keyword>
<dbReference type="Pfam" id="PF00583">
    <property type="entry name" value="Acetyltransf_1"/>
    <property type="match status" value="1"/>
</dbReference>
<evidence type="ECO:0000313" key="4">
    <source>
        <dbReference type="EMBL" id="SDS24581.1"/>
    </source>
</evidence>
<sequence length="187" mass="21117">MSQNGFTIRPIRREDYPQVRAIYEMGLSSGHATYETEGPSWEEFTAKKIMEAVFVAVDDEDEDKILGWVSAAPASSRSVFHGVVEDSIYSHPDAQGRGVSGALLDRLIEACIDLDKWSIHSWIFPENEGSAGLHTSRGFEKVGTLHHMAKMTYGDMEGEWRDTDIYELLLPKPGEKRREPAVSRWSR</sequence>
<dbReference type="PROSITE" id="PS51186">
    <property type="entry name" value="GNAT"/>
    <property type="match status" value="1"/>
</dbReference>
<dbReference type="CDD" id="cd04301">
    <property type="entry name" value="NAT_SF"/>
    <property type="match status" value="1"/>
</dbReference>
<dbReference type="RefSeq" id="WP_019194115.1">
    <property type="nucleotide sequence ID" value="NZ_LT629765.1"/>
</dbReference>
<keyword evidence="1 4" id="KW-0808">Transferase</keyword>
<keyword evidence="2" id="KW-0012">Acyltransferase</keyword>
<name>A0A1H1QM61_9CORY</name>
<evidence type="ECO:0000256" key="1">
    <source>
        <dbReference type="ARBA" id="ARBA00022679"/>
    </source>
</evidence>
<evidence type="ECO:0000313" key="5">
    <source>
        <dbReference type="Proteomes" id="UP000182237"/>
    </source>
</evidence>
<evidence type="ECO:0000256" key="2">
    <source>
        <dbReference type="ARBA" id="ARBA00023315"/>
    </source>
</evidence>
<dbReference type="OrthoDB" id="3173333at2"/>
<dbReference type="InterPro" id="IPR000182">
    <property type="entry name" value="GNAT_dom"/>
</dbReference>
<reference evidence="4 5" key="1">
    <citation type="submission" date="2016-10" db="EMBL/GenBank/DDBJ databases">
        <authorList>
            <person name="de Groot N.N."/>
        </authorList>
    </citation>
    <scope>NUCLEOTIDE SEQUENCE [LARGE SCALE GENOMIC DNA]</scope>
    <source>
        <strain evidence="4 5">DSM 45434</strain>
    </source>
</reference>
<dbReference type="Gene3D" id="3.40.630.30">
    <property type="match status" value="1"/>
</dbReference>
<accession>A0A1H1QM61</accession>
<proteinExistence type="predicted"/>
<dbReference type="eggNOG" id="COG1247">
    <property type="taxonomic scope" value="Bacteria"/>
</dbReference>
<gene>
    <name evidence="4" type="ORF">SAMN04488539_1296</name>
</gene>
<dbReference type="STRING" id="1203190.GCA_000312345_01286"/>
<dbReference type="AlphaFoldDB" id="A0A1H1QM61"/>
<dbReference type="EMBL" id="LT629765">
    <property type="protein sequence ID" value="SDS24581.1"/>
    <property type="molecule type" value="Genomic_DNA"/>
</dbReference>
<dbReference type="PANTHER" id="PTHR43072:SF23">
    <property type="entry name" value="UPF0039 PROTEIN C11D3.02C"/>
    <property type="match status" value="1"/>
</dbReference>
<dbReference type="SUPFAM" id="SSF55729">
    <property type="entry name" value="Acyl-CoA N-acyltransferases (Nat)"/>
    <property type="match status" value="1"/>
</dbReference>
<dbReference type="Proteomes" id="UP000182237">
    <property type="component" value="Chromosome I"/>
</dbReference>
<dbReference type="PANTHER" id="PTHR43072">
    <property type="entry name" value="N-ACETYLTRANSFERASE"/>
    <property type="match status" value="1"/>
</dbReference>
<dbReference type="GO" id="GO:0016747">
    <property type="term" value="F:acyltransferase activity, transferring groups other than amino-acyl groups"/>
    <property type="evidence" value="ECO:0007669"/>
    <property type="project" value="InterPro"/>
</dbReference>
<dbReference type="InterPro" id="IPR016181">
    <property type="entry name" value="Acyl_CoA_acyltransferase"/>
</dbReference>